<dbReference type="EMBL" id="JX515788">
    <property type="protein sequence ID" value="AFX59814.1"/>
    <property type="molecule type" value="Genomic_DNA"/>
</dbReference>
<reference evidence="3" key="2">
    <citation type="submission" date="2012-08" db="EMBL/GenBank/DDBJ databases">
        <authorList>
            <person name="Choi T.-J."/>
        </authorList>
    </citation>
    <scope>NUCLEOTIDE SEQUENCE [LARGE SCALE GENOMIC DNA]</scope>
    <source>
        <strain evidence="3">K-LV1</strain>
    </source>
</reference>
<dbReference type="Proteomes" id="UP000277283">
    <property type="component" value="Segment"/>
</dbReference>
<proteinExistence type="predicted"/>
<evidence type="ECO:0000313" key="3">
    <source>
        <dbReference type="Proteomes" id="UP000277283"/>
    </source>
</evidence>
<gene>
    <name evidence="1" type="ORF">wssv_04370</name>
</gene>
<reference evidence="1" key="1">
    <citation type="submission" date="2012-08" db="EMBL/GenBank/DDBJ databases">
        <title>Cassytha pubescens and C. glabella (Lauraceae) are not disjunctly distributed between Australia and the Ryukyu Archipelago of Japan - evidence from morphological and molecular data.</title>
        <authorList>
            <person name="Kokubugata G."/>
            <person name="Nakamura K."/>
            <person name="Forster P.I."/>
            <person name="Wilson G.W."/>
            <person name="Holland A.E."/>
            <person name="Hirayama Y."/>
            <person name="Yokota M."/>
        </authorList>
    </citation>
    <scope>NUCLEOTIDE SEQUENCE</scope>
    <source>
        <strain evidence="1">K-LV1</strain>
    </source>
</reference>
<accession>K7WXH9</accession>
<dbReference type="Proteomes" id="UP000267516">
    <property type="component" value="Segment"/>
</dbReference>
<evidence type="ECO:0000313" key="1">
    <source>
        <dbReference type="EMBL" id="AFX59814.1"/>
    </source>
</evidence>
<dbReference type="EMBL" id="MF768985">
    <property type="protein sequence ID" value="ATU84124.1"/>
    <property type="molecule type" value="Genomic_DNA"/>
</dbReference>
<reference evidence="2" key="3">
    <citation type="journal article" date="2018" name="Aquaculture">
        <title>Complete genome sequence of a white spot syndrome virus associated with a disease incursion in Australia.</title>
        <authorList>
            <person name="Oakey J."/>
            <person name="Smith C.S."/>
        </authorList>
    </citation>
    <scope>NUCLEOTIDE SEQUENCE [LARGE SCALE GENOMIC DNA]</scope>
    <source>
        <strain evidence="2">WSSV-AU</strain>
    </source>
</reference>
<name>K7WXH9_9VIRU</name>
<protein>
    <submittedName>
        <fullName evidence="2">ORF1340</fullName>
    </submittedName>
    <submittedName>
        <fullName evidence="1">Wsv437</fullName>
    </submittedName>
</protein>
<organism evidence="1 3">
    <name type="scientific">White spot syndrome virus</name>
    <dbReference type="NCBI Taxonomy" id="342409"/>
    <lineage>
        <taxon>Viruses</taxon>
        <taxon>Viruses incertae sedis</taxon>
        <taxon>Naldaviricetes</taxon>
        <taxon>Nimaviridae</taxon>
        <taxon>Whispovirus</taxon>
    </lineage>
</organism>
<sequence length="64" mass="7588">MVAHFSTKPFVVAFSDSVFVPILFQYVPFAPHGQKGNIPNRHETFFLVSFIEYRHKHHLHRRSH</sequence>
<evidence type="ECO:0000313" key="2">
    <source>
        <dbReference type="EMBL" id="ATU84124.1"/>
    </source>
</evidence>